<reference evidence="1 2" key="2">
    <citation type="submission" date="2013-11" db="EMBL/GenBank/DDBJ databases">
        <title>The Genome Sequence of Phytophthora parasitica INRA-310.</title>
        <authorList>
            <consortium name="The Broad Institute Genomics Platform"/>
            <person name="Russ C."/>
            <person name="Tyler B."/>
            <person name="Panabieres F."/>
            <person name="Shan W."/>
            <person name="Tripathy S."/>
            <person name="Grunwald N."/>
            <person name="Machado M."/>
            <person name="Johnson C.S."/>
            <person name="Arredondo F."/>
            <person name="Hong C."/>
            <person name="Coffey M."/>
            <person name="Young S.K."/>
            <person name="Zeng Q."/>
            <person name="Gargeya S."/>
            <person name="Fitzgerald M."/>
            <person name="Abouelleil A."/>
            <person name="Alvarado L."/>
            <person name="Chapman S.B."/>
            <person name="Gainer-Dewar J."/>
            <person name="Goldberg J."/>
            <person name="Griggs A."/>
            <person name="Gujja S."/>
            <person name="Hansen M."/>
            <person name="Howarth C."/>
            <person name="Imamovic A."/>
            <person name="Ireland A."/>
            <person name="Larimer J."/>
            <person name="McCowan C."/>
            <person name="Murphy C."/>
            <person name="Pearson M."/>
            <person name="Poon T.W."/>
            <person name="Priest M."/>
            <person name="Roberts A."/>
            <person name="Saif S."/>
            <person name="Shea T."/>
            <person name="Sykes S."/>
            <person name="Wortman J."/>
            <person name="Nusbaum C."/>
            <person name="Birren B."/>
        </authorList>
    </citation>
    <scope>NUCLEOTIDE SEQUENCE [LARGE SCALE GENOMIC DNA]</scope>
    <source>
        <strain evidence="1 2">INRA-310</strain>
    </source>
</reference>
<name>W2PCJ9_PHYN3</name>
<reference evidence="2" key="1">
    <citation type="submission" date="2011-12" db="EMBL/GenBank/DDBJ databases">
        <authorList>
            <consortium name="The Broad Institute Genome Sequencing Platform"/>
            <person name="Russ C."/>
            <person name="Tyler B."/>
            <person name="Panabieres F."/>
            <person name="Shan W."/>
            <person name="Tripathy S."/>
            <person name="Grunwald N."/>
            <person name="Machado M."/>
            <person name="Young S.K."/>
            <person name="Zeng Q."/>
            <person name="Gargeya S."/>
            <person name="Fitzgerald M."/>
            <person name="Haas B."/>
            <person name="Abouelleil A."/>
            <person name="Alvarado L."/>
            <person name="Arachchi H.M."/>
            <person name="Berlin A."/>
            <person name="Chapman S.B."/>
            <person name="Gearin G."/>
            <person name="Goldberg J."/>
            <person name="Griggs A."/>
            <person name="Gujja S."/>
            <person name="Hansen M."/>
            <person name="Heiman D."/>
            <person name="Howarth C."/>
            <person name="Larimer J."/>
            <person name="Lui A."/>
            <person name="MacDonald P.J.P."/>
            <person name="McCowen C."/>
            <person name="Montmayeur A."/>
            <person name="Murphy C."/>
            <person name="Neiman D."/>
            <person name="Pearson M."/>
            <person name="Priest M."/>
            <person name="Roberts A."/>
            <person name="Saif S."/>
            <person name="Shea T."/>
            <person name="Sisk P."/>
            <person name="Stolte C."/>
            <person name="Sykes S."/>
            <person name="Wortman J."/>
            <person name="Nusbaum C."/>
            <person name="Birren B."/>
        </authorList>
    </citation>
    <scope>NUCLEOTIDE SEQUENCE [LARGE SCALE GENOMIC DNA]</scope>
    <source>
        <strain evidence="2">INRA-310</strain>
    </source>
</reference>
<dbReference type="EMBL" id="KI669781">
    <property type="protein sequence ID" value="ETM97943.1"/>
    <property type="molecule type" value="Genomic_DNA"/>
</dbReference>
<gene>
    <name evidence="1" type="ORF">PPTG_24781</name>
</gene>
<evidence type="ECO:0000313" key="2">
    <source>
        <dbReference type="Proteomes" id="UP000018817"/>
    </source>
</evidence>
<dbReference type="VEuPathDB" id="FungiDB:PPTG_24781"/>
<dbReference type="RefSeq" id="XP_008916761.1">
    <property type="nucleotide sequence ID" value="XM_008918513.1"/>
</dbReference>
<protein>
    <recommendedName>
        <fullName evidence="3">BED-type domain-containing protein</fullName>
    </recommendedName>
</protein>
<organism evidence="1 2">
    <name type="scientific">Phytophthora nicotianae (strain INRA-310)</name>
    <name type="common">Phytophthora parasitica</name>
    <dbReference type="NCBI Taxonomy" id="761204"/>
    <lineage>
        <taxon>Eukaryota</taxon>
        <taxon>Sar</taxon>
        <taxon>Stramenopiles</taxon>
        <taxon>Oomycota</taxon>
        <taxon>Peronosporomycetes</taxon>
        <taxon>Peronosporales</taxon>
        <taxon>Peronosporaceae</taxon>
        <taxon>Phytophthora</taxon>
    </lineage>
</organism>
<dbReference type="GeneID" id="20193380"/>
<accession>W2PCJ9</accession>
<evidence type="ECO:0000313" key="1">
    <source>
        <dbReference type="EMBL" id="ETM97943.1"/>
    </source>
</evidence>
<dbReference type="AlphaFoldDB" id="W2PCJ9"/>
<sequence length="47" mass="5540">MKTAQGLRKHLNKKLKCDPASVAARAAERKKSRRLSAKTYYYRFKRL</sequence>
<proteinExistence type="predicted"/>
<evidence type="ECO:0008006" key="3">
    <source>
        <dbReference type="Google" id="ProtNLM"/>
    </source>
</evidence>
<dbReference type="Proteomes" id="UP000018817">
    <property type="component" value="Unassembled WGS sequence"/>
</dbReference>